<dbReference type="EMBL" id="BEYQ01000004">
    <property type="protein sequence ID" value="GBD52313.1"/>
    <property type="molecule type" value="Genomic_DNA"/>
</dbReference>
<name>A0A2H6BQ42_MICAE</name>
<gene>
    <name evidence="1" type="ORF">BGM30_14060</name>
</gene>
<evidence type="ECO:0000313" key="2">
    <source>
        <dbReference type="Proteomes" id="UP000236321"/>
    </source>
</evidence>
<comment type="caution">
    <text evidence="1">The sequence shown here is derived from an EMBL/GenBank/DDBJ whole genome shotgun (WGS) entry which is preliminary data.</text>
</comment>
<accession>A0A2H6BQ42</accession>
<organism evidence="1 2">
    <name type="scientific">Microcystis aeruginosa NIES-298</name>
    <dbReference type="NCBI Taxonomy" id="449468"/>
    <lineage>
        <taxon>Bacteria</taxon>
        <taxon>Bacillati</taxon>
        <taxon>Cyanobacteriota</taxon>
        <taxon>Cyanophyceae</taxon>
        <taxon>Oscillatoriophycideae</taxon>
        <taxon>Chroococcales</taxon>
        <taxon>Microcystaceae</taxon>
        <taxon>Microcystis</taxon>
    </lineage>
</organism>
<dbReference type="Pfam" id="PF09957">
    <property type="entry name" value="VapB_antitoxin"/>
    <property type="match status" value="1"/>
</dbReference>
<reference evidence="2" key="1">
    <citation type="submission" date="2017-12" db="EMBL/GenBank/DDBJ databases">
        <title>Improved Draft Genome Sequence of Microcystis aeruginosa NIES-298, a Microcystin-Producing Cyanobacterium from Lake Kasumigaura, Japan.</title>
        <authorList>
            <person name="Yamaguchi H."/>
            <person name="Suzuki S."/>
            <person name="Kawachi M."/>
        </authorList>
    </citation>
    <scope>NUCLEOTIDE SEQUENCE [LARGE SCALE GENOMIC DNA]</scope>
    <source>
        <strain evidence="2">NIES-298</strain>
    </source>
</reference>
<dbReference type="AlphaFoldDB" id="A0A2H6BQ42"/>
<sequence>MKTQDFERRFSHNLAPVGARKATKSLPCLHLTFIQQTLYNVYINNLLYTTRDRMMTNIIIDDQLMADALKATGLKTKQEVVELGLKTLIRLKQQEKIKAFKGKLKWEGNLEEMRHNQ</sequence>
<evidence type="ECO:0000313" key="1">
    <source>
        <dbReference type="EMBL" id="GBD52313.1"/>
    </source>
</evidence>
<dbReference type="Proteomes" id="UP000236321">
    <property type="component" value="Unassembled WGS sequence"/>
</dbReference>
<protein>
    <submittedName>
        <fullName evidence="1">Uncharacterized protein</fullName>
    </submittedName>
</protein>
<proteinExistence type="predicted"/>
<dbReference type="InterPro" id="IPR019239">
    <property type="entry name" value="VapB_antitoxin"/>
</dbReference>